<dbReference type="Proteomes" id="UP000054560">
    <property type="component" value="Unassembled WGS sequence"/>
</dbReference>
<keyword evidence="2" id="KW-1185">Reference proteome</keyword>
<proteinExistence type="predicted"/>
<gene>
    <name evidence="1" type="ORF">SARC_12291</name>
</gene>
<dbReference type="GeneID" id="25912795"/>
<dbReference type="AlphaFoldDB" id="A0A0L0FFD9"/>
<name>A0A0L0FFD9_9EUKA</name>
<dbReference type="RefSeq" id="XP_014149078.1">
    <property type="nucleotide sequence ID" value="XM_014293603.1"/>
</dbReference>
<evidence type="ECO:0000313" key="1">
    <source>
        <dbReference type="EMBL" id="KNC75176.1"/>
    </source>
</evidence>
<reference evidence="1 2" key="1">
    <citation type="submission" date="2011-02" db="EMBL/GenBank/DDBJ databases">
        <title>The Genome Sequence of Sphaeroforma arctica JP610.</title>
        <authorList>
            <consortium name="The Broad Institute Genome Sequencing Platform"/>
            <person name="Russ C."/>
            <person name="Cuomo C."/>
            <person name="Young S.K."/>
            <person name="Zeng Q."/>
            <person name="Gargeya S."/>
            <person name="Alvarado L."/>
            <person name="Berlin A."/>
            <person name="Chapman S.B."/>
            <person name="Chen Z."/>
            <person name="Freedman E."/>
            <person name="Gellesch M."/>
            <person name="Goldberg J."/>
            <person name="Griggs A."/>
            <person name="Gujja S."/>
            <person name="Heilman E."/>
            <person name="Heiman D."/>
            <person name="Howarth C."/>
            <person name="Mehta T."/>
            <person name="Neiman D."/>
            <person name="Pearson M."/>
            <person name="Roberts A."/>
            <person name="Saif S."/>
            <person name="Shea T."/>
            <person name="Shenoy N."/>
            <person name="Sisk P."/>
            <person name="Stolte C."/>
            <person name="Sykes S."/>
            <person name="White J."/>
            <person name="Yandava C."/>
            <person name="Burger G."/>
            <person name="Gray M.W."/>
            <person name="Holland P.W.H."/>
            <person name="King N."/>
            <person name="Lang F.B.F."/>
            <person name="Roger A.J."/>
            <person name="Ruiz-Trillo I."/>
            <person name="Haas B."/>
            <person name="Nusbaum C."/>
            <person name="Birren B."/>
        </authorList>
    </citation>
    <scope>NUCLEOTIDE SEQUENCE [LARGE SCALE GENOMIC DNA]</scope>
    <source>
        <strain evidence="1 2">JP610</strain>
    </source>
</reference>
<evidence type="ECO:0000313" key="2">
    <source>
        <dbReference type="Proteomes" id="UP000054560"/>
    </source>
</evidence>
<sequence>MSALLAGLATSPQCAVKFFVFSSKKGKTTPHIRGVWIDKPMFRLCWQSNDSSTDFQS</sequence>
<accession>A0A0L0FFD9</accession>
<organism evidence="1 2">
    <name type="scientific">Sphaeroforma arctica JP610</name>
    <dbReference type="NCBI Taxonomy" id="667725"/>
    <lineage>
        <taxon>Eukaryota</taxon>
        <taxon>Ichthyosporea</taxon>
        <taxon>Ichthyophonida</taxon>
        <taxon>Sphaeroforma</taxon>
    </lineage>
</organism>
<dbReference type="EMBL" id="KQ243799">
    <property type="protein sequence ID" value="KNC75176.1"/>
    <property type="molecule type" value="Genomic_DNA"/>
</dbReference>
<protein>
    <submittedName>
        <fullName evidence="1">Uncharacterized protein</fullName>
    </submittedName>
</protein>
<feature type="non-terminal residue" evidence="1">
    <location>
        <position position="57"/>
    </location>
</feature>